<evidence type="ECO:0000256" key="3">
    <source>
        <dbReference type="ARBA" id="ARBA00022448"/>
    </source>
</evidence>
<dbReference type="PANTHER" id="PTHR10791">
    <property type="entry name" value="RAG1-ACTIVATING PROTEIN 1"/>
    <property type="match status" value="1"/>
</dbReference>
<dbReference type="OrthoDB" id="409725at2759"/>
<evidence type="ECO:0000256" key="9">
    <source>
        <dbReference type="SAM" id="MobiDB-lite"/>
    </source>
</evidence>
<evidence type="ECO:0000256" key="7">
    <source>
        <dbReference type="ARBA" id="ARBA00022989"/>
    </source>
</evidence>
<keyword evidence="6" id="KW-0677">Repeat</keyword>
<evidence type="ECO:0000313" key="12">
    <source>
        <dbReference type="Proteomes" id="UP000594638"/>
    </source>
</evidence>
<dbReference type="GO" id="GO:0016020">
    <property type="term" value="C:membrane"/>
    <property type="evidence" value="ECO:0007669"/>
    <property type="project" value="InterPro"/>
</dbReference>
<sequence>MPLTLSLFLTLSAAIWFFYGLFIKDFYIAAPNVVGFLFGMAQIILYLIYKDKKQQNIVPENKLRDISTDGDRNSRDHMQNSSTVEIADVINHNHGQAHRGTN</sequence>
<dbReference type="Pfam" id="PF03083">
    <property type="entry name" value="MtN3_slv"/>
    <property type="match status" value="1"/>
</dbReference>
<dbReference type="Proteomes" id="UP000594638">
    <property type="component" value="Unassembled WGS sequence"/>
</dbReference>
<gene>
    <name evidence="11" type="ORF">OLEA9_A044562</name>
</gene>
<comment type="caution">
    <text evidence="11">The sequence shown here is derived from an EMBL/GenBank/DDBJ whole genome shotgun (WGS) entry which is preliminary data.</text>
</comment>
<evidence type="ECO:0000256" key="5">
    <source>
        <dbReference type="ARBA" id="ARBA00022692"/>
    </source>
</evidence>
<dbReference type="InterPro" id="IPR004316">
    <property type="entry name" value="SWEET_rpt"/>
</dbReference>
<reference evidence="11 12" key="1">
    <citation type="submission" date="2019-12" db="EMBL/GenBank/DDBJ databases">
        <authorList>
            <person name="Alioto T."/>
            <person name="Alioto T."/>
            <person name="Gomez Garrido J."/>
        </authorList>
    </citation>
    <scope>NUCLEOTIDE SEQUENCE [LARGE SCALE GENOMIC DNA]</scope>
</reference>
<feature type="compositionally biased region" description="Basic and acidic residues" evidence="9">
    <location>
        <begin position="61"/>
        <end position="78"/>
    </location>
</feature>
<protein>
    <submittedName>
        <fullName evidence="11">Bidirectional sugar transporter NEC1-like</fullName>
    </submittedName>
</protein>
<feature type="region of interest" description="Disordered" evidence="9">
    <location>
        <begin position="60"/>
        <end position="102"/>
    </location>
</feature>
<accession>A0A8S0VJU1</accession>
<name>A0A8S0VJU1_OLEEU</name>
<feature type="transmembrane region" description="Helical" evidence="10">
    <location>
        <begin position="30"/>
        <end position="49"/>
    </location>
</feature>
<organism evidence="11 12">
    <name type="scientific">Olea europaea subsp. europaea</name>
    <dbReference type="NCBI Taxonomy" id="158383"/>
    <lineage>
        <taxon>Eukaryota</taxon>
        <taxon>Viridiplantae</taxon>
        <taxon>Streptophyta</taxon>
        <taxon>Embryophyta</taxon>
        <taxon>Tracheophyta</taxon>
        <taxon>Spermatophyta</taxon>
        <taxon>Magnoliopsida</taxon>
        <taxon>eudicotyledons</taxon>
        <taxon>Gunneridae</taxon>
        <taxon>Pentapetalae</taxon>
        <taxon>asterids</taxon>
        <taxon>lamiids</taxon>
        <taxon>Lamiales</taxon>
        <taxon>Oleaceae</taxon>
        <taxon>Oleeae</taxon>
        <taxon>Olea</taxon>
    </lineage>
</organism>
<evidence type="ECO:0000256" key="6">
    <source>
        <dbReference type="ARBA" id="ARBA00022737"/>
    </source>
</evidence>
<dbReference type="Gene3D" id="1.20.1280.290">
    <property type="match status" value="1"/>
</dbReference>
<dbReference type="EMBL" id="CACTIH010009597">
    <property type="protein sequence ID" value="CAA3032504.1"/>
    <property type="molecule type" value="Genomic_DNA"/>
</dbReference>
<dbReference type="PANTHER" id="PTHR10791:SF157">
    <property type="entry name" value="BIDIRECTIONAL SUGAR TRANSPORTER SWEET"/>
    <property type="match status" value="1"/>
</dbReference>
<keyword evidence="3" id="KW-0813">Transport</keyword>
<evidence type="ECO:0000256" key="4">
    <source>
        <dbReference type="ARBA" id="ARBA00022597"/>
    </source>
</evidence>
<dbReference type="GO" id="GO:0051119">
    <property type="term" value="F:sugar transmembrane transporter activity"/>
    <property type="evidence" value="ECO:0007669"/>
    <property type="project" value="InterPro"/>
</dbReference>
<evidence type="ECO:0000256" key="8">
    <source>
        <dbReference type="ARBA" id="ARBA00023136"/>
    </source>
</evidence>
<keyword evidence="8 10" id="KW-0472">Membrane</keyword>
<keyword evidence="12" id="KW-1185">Reference proteome</keyword>
<comment type="subcellular location">
    <subcellularLocation>
        <location evidence="1">Endomembrane system</location>
        <topology evidence="1">Multi-pass membrane protein</topology>
    </subcellularLocation>
</comment>
<comment type="similarity">
    <text evidence="2">Belongs to the SWEET sugar transporter family.</text>
</comment>
<keyword evidence="5 10" id="KW-0812">Transmembrane</keyword>
<keyword evidence="4 11" id="KW-0762">Sugar transport</keyword>
<evidence type="ECO:0000256" key="1">
    <source>
        <dbReference type="ARBA" id="ARBA00004127"/>
    </source>
</evidence>
<proteinExistence type="inferred from homology"/>
<keyword evidence="7 10" id="KW-1133">Transmembrane helix</keyword>
<evidence type="ECO:0000256" key="10">
    <source>
        <dbReference type="SAM" id="Phobius"/>
    </source>
</evidence>
<dbReference type="InterPro" id="IPR047664">
    <property type="entry name" value="SWEET"/>
</dbReference>
<dbReference type="Gramene" id="OE9A044562T1">
    <property type="protein sequence ID" value="OE9A044562C1"/>
    <property type="gene ID" value="OE9A044562"/>
</dbReference>
<dbReference type="AlphaFoldDB" id="A0A8S0VJU1"/>
<dbReference type="GO" id="GO:0012505">
    <property type="term" value="C:endomembrane system"/>
    <property type="evidence" value="ECO:0007669"/>
    <property type="project" value="UniProtKB-SubCell"/>
</dbReference>
<evidence type="ECO:0000313" key="11">
    <source>
        <dbReference type="EMBL" id="CAA3032504.1"/>
    </source>
</evidence>
<evidence type="ECO:0000256" key="2">
    <source>
        <dbReference type="ARBA" id="ARBA00007809"/>
    </source>
</evidence>